<keyword evidence="5 7" id="KW-0508">mRNA splicing</keyword>
<proteinExistence type="inferred from homology"/>
<accession>A0A8H2XY97</accession>
<feature type="region of interest" description="Disordered" evidence="8">
    <location>
        <begin position="187"/>
        <end position="290"/>
    </location>
</feature>
<comment type="subcellular location">
    <subcellularLocation>
        <location evidence="1 7">Nucleus</location>
    </subcellularLocation>
</comment>
<evidence type="ECO:0000313" key="10">
    <source>
        <dbReference type="Proteomes" id="UP000663850"/>
    </source>
</evidence>
<evidence type="ECO:0000256" key="5">
    <source>
        <dbReference type="ARBA" id="ARBA00023187"/>
    </source>
</evidence>
<sequence>MANTTVKGAIHIHGQNPQFLVEKVIRTRIWESAYWKEECFALTAESLIDKAIELNSIGGVYGNQRPTHFICLLLKLLQIQPEKEILIEYLMADEFKYLRALAAMYIRMTFPAVEIYEILEPLLKDYRKLRLRNMAGYSLTFMDEFVDQLLTEERVCDIILPRMAKREVLEETEGLAPRASVLLDAMAGKSGSDDEGGVKKSRKRSNSVDSARSISRGRSLSRSRSAESKSRSRSGSVGARERFVSKSPSRSRSRSRSVTPPRQRSRTRSPSPYRSRSRSVSPDRMDVTEP</sequence>
<reference evidence="9" key="1">
    <citation type="submission" date="2021-01" db="EMBL/GenBank/DDBJ databases">
        <authorList>
            <person name="Kaushik A."/>
        </authorList>
    </citation>
    <scope>NUCLEOTIDE SEQUENCE</scope>
    <source>
        <strain evidence="9">Type strain: AG8-Rh-89/</strain>
    </source>
</reference>
<keyword evidence="6 7" id="KW-0539">Nucleus</keyword>
<comment type="function">
    <text evidence="7">Required for pre-mRNA splicing.</text>
</comment>
<dbReference type="EMBL" id="CAJMWZ010001316">
    <property type="protein sequence ID" value="CAE6434827.1"/>
    <property type="molecule type" value="Genomic_DNA"/>
</dbReference>
<keyword evidence="4 7" id="KW-0747">Spliceosome</keyword>
<dbReference type="InterPro" id="IPR005037">
    <property type="entry name" value="PRP38"/>
</dbReference>
<dbReference type="AlphaFoldDB" id="A0A8H2XY97"/>
<dbReference type="Proteomes" id="UP000663850">
    <property type="component" value="Unassembled WGS sequence"/>
</dbReference>
<evidence type="ECO:0000256" key="1">
    <source>
        <dbReference type="ARBA" id="ARBA00004123"/>
    </source>
</evidence>
<feature type="compositionally biased region" description="Basic and acidic residues" evidence="8">
    <location>
        <begin position="281"/>
        <end position="290"/>
    </location>
</feature>
<dbReference type="Pfam" id="PF03371">
    <property type="entry name" value="PRP38"/>
    <property type="match status" value="1"/>
</dbReference>
<name>A0A8H2XY97_9AGAM</name>
<feature type="compositionally biased region" description="Low complexity" evidence="8">
    <location>
        <begin position="256"/>
        <end position="280"/>
    </location>
</feature>
<evidence type="ECO:0000256" key="3">
    <source>
        <dbReference type="ARBA" id="ARBA00022664"/>
    </source>
</evidence>
<dbReference type="GO" id="GO:0000398">
    <property type="term" value="P:mRNA splicing, via spliceosome"/>
    <property type="evidence" value="ECO:0007669"/>
    <property type="project" value="UniProtKB-UniRule"/>
</dbReference>
<comment type="caution">
    <text evidence="9">The sequence shown here is derived from an EMBL/GenBank/DDBJ whole genome shotgun (WGS) entry which is preliminary data.</text>
</comment>
<comment type="similarity">
    <text evidence="2 7">Belongs to the PRP38 family.</text>
</comment>
<dbReference type="PANTHER" id="PTHR23142">
    <property type="entry name" value="PRE-MRNA-SPLICING FACTOR 38A-RELATED"/>
    <property type="match status" value="1"/>
</dbReference>
<organism evidence="9 10">
    <name type="scientific">Rhizoctonia solani</name>
    <dbReference type="NCBI Taxonomy" id="456999"/>
    <lineage>
        <taxon>Eukaryota</taxon>
        <taxon>Fungi</taxon>
        <taxon>Dikarya</taxon>
        <taxon>Basidiomycota</taxon>
        <taxon>Agaricomycotina</taxon>
        <taxon>Agaricomycetes</taxon>
        <taxon>Cantharellales</taxon>
        <taxon>Ceratobasidiaceae</taxon>
        <taxon>Rhizoctonia</taxon>
    </lineage>
</organism>
<evidence type="ECO:0000313" key="9">
    <source>
        <dbReference type="EMBL" id="CAE6434827.1"/>
    </source>
</evidence>
<dbReference type="GO" id="GO:0005681">
    <property type="term" value="C:spliceosomal complex"/>
    <property type="evidence" value="ECO:0007669"/>
    <property type="project" value="UniProtKB-KW"/>
</dbReference>
<evidence type="ECO:0000256" key="4">
    <source>
        <dbReference type="ARBA" id="ARBA00022728"/>
    </source>
</evidence>
<evidence type="ECO:0000256" key="7">
    <source>
        <dbReference type="RuleBase" id="RU367025"/>
    </source>
</evidence>
<feature type="compositionally biased region" description="Low complexity" evidence="8">
    <location>
        <begin position="210"/>
        <end position="223"/>
    </location>
</feature>
<evidence type="ECO:0000256" key="8">
    <source>
        <dbReference type="SAM" id="MobiDB-lite"/>
    </source>
</evidence>
<protein>
    <recommendedName>
        <fullName evidence="7">Pre-mRNA-splicing factor 38</fullName>
    </recommendedName>
</protein>
<keyword evidence="3 7" id="KW-0507">mRNA processing</keyword>
<evidence type="ECO:0000256" key="6">
    <source>
        <dbReference type="ARBA" id="ARBA00023242"/>
    </source>
</evidence>
<evidence type="ECO:0000256" key="2">
    <source>
        <dbReference type="ARBA" id="ARBA00006164"/>
    </source>
</evidence>
<gene>
    <name evidence="9" type="ORF">RDB_LOCUS22970</name>
</gene>